<feature type="region of interest" description="Disordered" evidence="2">
    <location>
        <begin position="244"/>
        <end position="298"/>
    </location>
</feature>
<feature type="compositionally biased region" description="Polar residues" evidence="2">
    <location>
        <begin position="281"/>
        <end position="298"/>
    </location>
</feature>
<accession>A0AA86PG22</accession>
<organism evidence="3">
    <name type="scientific">Hexamita inflata</name>
    <dbReference type="NCBI Taxonomy" id="28002"/>
    <lineage>
        <taxon>Eukaryota</taxon>
        <taxon>Metamonada</taxon>
        <taxon>Diplomonadida</taxon>
        <taxon>Hexamitidae</taxon>
        <taxon>Hexamitinae</taxon>
        <taxon>Hexamita</taxon>
    </lineage>
</organism>
<evidence type="ECO:0000256" key="2">
    <source>
        <dbReference type="SAM" id="MobiDB-lite"/>
    </source>
</evidence>
<dbReference type="AlphaFoldDB" id="A0AA86PG22"/>
<feature type="region of interest" description="Disordered" evidence="2">
    <location>
        <begin position="547"/>
        <end position="575"/>
    </location>
</feature>
<protein>
    <submittedName>
        <fullName evidence="3">Uncharacterized protein</fullName>
    </submittedName>
</protein>
<dbReference type="Proteomes" id="UP001642409">
    <property type="component" value="Unassembled WGS sequence"/>
</dbReference>
<gene>
    <name evidence="4" type="ORF">HINF_LOCUS24077</name>
    <name evidence="3" type="ORF">HINF_LOCUS26209</name>
</gene>
<keyword evidence="5" id="KW-1185">Reference proteome</keyword>
<evidence type="ECO:0000256" key="1">
    <source>
        <dbReference type="SAM" id="Coils"/>
    </source>
</evidence>
<reference evidence="3" key="1">
    <citation type="submission" date="2023-06" db="EMBL/GenBank/DDBJ databases">
        <authorList>
            <person name="Kurt Z."/>
        </authorList>
    </citation>
    <scope>NUCLEOTIDE SEQUENCE</scope>
</reference>
<reference evidence="4 5" key="2">
    <citation type="submission" date="2024-07" db="EMBL/GenBank/DDBJ databases">
        <authorList>
            <person name="Akdeniz Z."/>
        </authorList>
    </citation>
    <scope>NUCLEOTIDE SEQUENCE [LARGE SCALE GENOMIC DNA]</scope>
</reference>
<dbReference type="EMBL" id="CAXDID020000070">
    <property type="protein sequence ID" value="CAL6014043.1"/>
    <property type="molecule type" value="Genomic_DNA"/>
</dbReference>
<name>A0AA86PG22_9EUKA</name>
<evidence type="ECO:0000313" key="3">
    <source>
        <dbReference type="EMBL" id="CAI9938564.1"/>
    </source>
</evidence>
<comment type="caution">
    <text evidence="3">The sequence shown here is derived from an EMBL/GenBank/DDBJ whole genome shotgun (WGS) entry which is preliminary data.</text>
</comment>
<proteinExistence type="predicted"/>
<dbReference type="EMBL" id="CATOUU010000656">
    <property type="protein sequence ID" value="CAI9938564.1"/>
    <property type="molecule type" value="Genomic_DNA"/>
</dbReference>
<feature type="compositionally biased region" description="Basic and acidic residues" evidence="2">
    <location>
        <begin position="244"/>
        <end position="259"/>
    </location>
</feature>
<evidence type="ECO:0000313" key="4">
    <source>
        <dbReference type="EMBL" id="CAL6014043.1"/>
    </source>
</evidence>
<feature type="coiled-coil region" evidence="1">
    <location>
        <begin position="152"/>
        <end position="221"/>
    </location>
</feature>
<keyword evidence="1" id="KW-0175">Coiled coil</keyword>
<evidence type="ECO:0000313" key="5">
    <source>
        <dbReference type="Proteomes" id="UP001642409"/>
    </source>
</evidence>
<sequence length="1156" mass="133023">MRAKSQLQSRIPVRSRLEDLQQSQNLSISALSLTKPLQAPNIFEAKYLDVPLPPSLFQSSAQFPSEFPKSPEERIWFSHELKNFRNNTVQFGTKKNVLIILQLLNEYARHIAVQHQQTSNDPYHELSLQVIQLTQYAFEEIKLTDLDMSQIKSSFEVKAKEINVEAESLRKELKIEIAKSAQYQYQISSLSQAQAQLQQQVIKLEREIVHQKNEFAATQAQLQNAVTKSFFNTVNFTHSFKEKDKEKDTNLDKLMEKPPRPKSVFSSQKVNRELLSPQRELVSQTDTQLNKTSKNKQETTLDYSKITKTQGNEHSVIQETSSKQLEAEIDSIPPVQYVSTRVKSGKPEAFSRVKEAERLIFDNLNYEASHMLDCRPHQENVVETKLKHIEIVNLISTEFNPLTKEILLSKHSADAQRAQQGANKNVDQLQRPQDDAGFQLEQQAQSRLQNKNEIQNIAKARLEIQLKQPAFIIQQKLNPMFDPKTTNLNIQFTQAENQICHPVFRSKLQGVLSAIWDVGGMQTVRDVMEQLEQTEIFSRTSTLSKRSMSYSKTPKLDLKQQNSLNQPDEQPTNSSKIPQVIVQYQKKNAKLQPTFPLLLQFYVQTVLSSKQAQFTYYGLKTKPMSFLAKQIDPLIISQFTECIQDKEFEKSYTDSVTKRYKFYKQVMEKSNELEVSEAVLGFKLIQSQLMKSSFNLIGLDSILQFIDRIIVKRQALLQQQLNNDKRVYVAFPQQVYQMVLQENSYDKSQADRFIISLLYSCSCYCCYLDLITEEQKSGIITETDCPTTAAGNYLLFLFLSLMNDGLQPPDVEFVLSSYVTLKQCGKLAGLYPYGYISSEGARVAIGQILSYKNCSLQGAVQNQLIIVQQQIVQKSAIVKTESQIYLKQQAVIDIGRVIHMCLKAREAILQYYLSLLPPEPLNYYQFLQIFKILGQISPQSSRLLAHLSQQMYTEAVLKNIPTTSRNLLDESLSLDNGFVFDLIQEFYPVLQMNRLFYPQNKSVQQIKVPKQMIETSDIIATILIHQGHGVSQSGEPFRVKNIKVVGDLDQELIMSGYLIKCAAELLQQQPEMQNMVKLLTILMQGFYKLKYFKKNTEYVDVITEQINTMIEYQYLKTNVNDNTEKKALFGFQFDEDVEIERLIEMTNGEVHRLREE</sequence>
<feature type="compositionally biased region" description="Polar residues" evidence="2">
    <location>
        <begin position="559"/>
        <end position="575"/>
    </location>
</feature>